<dbReference type="EMBL" id="JAAMPC010000005">
    <property type="protein sequence ID" value="KAG2312916.1"/>
    <property type="molecule type" value="Genomic_DNA"/>
</dbReference>
<proteinExistence type="predicted"/>
<evidence type="ECO:0000313" key="2">
    <source>
        <dbReference type="Proteomes" id="UP000886595"/>
    </source>
</evidence>
<evidence type="ECO:0000313" key="1">
    <source>
        <dbReference type="EMBL" id="KAG2312916.1"/>
    </source>
</evidence>
<protein>
    <submittedName>
        <fullName evidence="1">Uncharacterized protein</fullName>
    </submittedName>
</protein>
<dbReference type="AlphaFoldDB" id="A0A8X7VKD1"/>
<keyword evidence="2" id="KW-1185">Reference proteome</keyword>
<organism evidence="1 2">
    <name type="scientific">Brassica carinata</name>
    <name type="common">Ethiopian mustard</name>
    <name type="synonym">Abyssinian cabbage</name>
    <dbReference type="NCBI Taxonomy" id="52824"/>
    <lineage>
        <taxon>Eukaryota</taxon>
        <taxon>Viridiplantae</taxon>
        <taxon>Streptophyta</taxon>
        <taxon>Embryophyta</taxon>
        <taxon>Tracheophyta</taxon>
        <taxon>Spermatophyta</taxon>
        <taxon>Magnoliopsida</taxon>
        <taxon>eudicotyledons</taxon>
        <taxon>Gunneridae</taxon>
        <taxon>Pentapetalae</taxon>
        <taxon>rosids</taxon>
        <taxon>malvids</taxon>
        <taxon>Brassicales</taxon>
        <taxon>Brassicaceae</taxon>
        <taxon>Brassiceae</taxon>
        <taxon>Brassica</taxon>
    </lineage>
</organism>
<gene>
    <name evidence="1" type="ORF">Bca52824_024473</name>
</gene>
<dbReference type="Proteomes" id="UP000886595">
    <property type="component" value="Unassembled WGS sequence"/>
</dbReference>
<accession>A0A8X7VKD1</accession>
<sequence length="173" mass="19242">MKHTLDDAMKLYISPSNNIWFYLKVAFMDRVEAISIAPSAISRWNDTETKPSMLLLTTLNSTILGGGVTLSSTDSPRLFIDSNVCVTEKYLSRCGADGDATPAIKNSSTVIKSCDEPYAIYWFEVKVCDDGGDEETFVSFDKTALKLVGRQSPFVMNVMRAICIINKCNIRYP</sequence>
<name>A0A8X7VKD1_BRACI</name>
<comment type="caution">
    <text evidence="1">The sequence shown here is derived from an EMBL/GenBank/DDBJ whole genome shotgun (WGS) entry which is preliminary data.</text>
</comment>
<reference evidence="1 2" key="1">
    <citation type="submission" date="2020-02" db="EMBL/GenBank/DDBJ databases">
        <authorList>
            <person name="Ma Q."/>
            <person name="Huang Y."/>
            <person name="Song X."/>
            <person name="Pei D."/>
        </authorList>
    </citation>
    <scope>NUCLEOTIDE SEQUENCE [LARGE SCALE GENOMIC DNA]</scope>
    <source>
        <strain evidence="1">Sxm20200214</strain>
        <tissue evidence="1">Leaf</tissue>
    </source>
</reference>